<evidence type="ECO:0000256" key="1">
    <source>
        <dbReference type="ARBA" id="ARBA00022553"/>
    </source>
</evidence>
<dbReference type="Gene3D" id="3.40.50.2300">
    <property type="match status" value="1"/>
</dbReference>
<dbReference type="InterPro" id="IPR050595">
    <property type="entry name" value="Bact_response_regulator"/>
</dbReference>
<keyword evidence="1 2" id="KW-0597">Phosphoprotein</keyword>
<sequence>MPNAYGPEDLTKLSRKTILVVEDDIHVGYFLAQALKEEVSYKVIFATDGLQALRMIRTVLPDLILLDYHLPHMDGLELIDHLRASTESEHIPVILISGNLPERLPKRRNVMYLKKPFELDALLQHVTDLLERSTPA</sequence>
<dbReference type="SMART" id="SM00448">
    <property type="entry name" value="REC"/>
    <property type="match status" value="1"/>
</dbReference>
<evidence type="ECO:0000259" key="3">
    <source>
        <dbReference type="PROSITE" id="PS50110"/>
    </source>
</evidence>
<comment type="caution">
    <text evidence="4">The sequence shown here is derived from an EMBL/GenBank/DDBJ whole genome shotgun (WGS) entry which is preliminary data.</text>
</comment>
<proteinExistence type="predicted"/>
<dbReference type="InterPro" id="IPR011006">
    <property type="entry name" value="CheY-like_superfamily"/>
</dbReference>
<dbReference type="Pfam" id="PF00072">
    <property type="entry name" value="Response_reg"/>
    <property type="match status" value="1"/>
</dbReference>
<name>A0ABQ3V1D2_9CHLR</name>
<keyword evidence="5" id="KW-1185">Reference proteome</keyword>
<gene>
    <name evidence="4" type="ORF">KSB_72580</name>
</gene>
<dbReference type="CDD" id="cd00156">
    <property type="entry name" value="REC"/>
    <property type="match status" value="1"/>
</dbReference>
<dbReference type="PANTHER" id="PTHR44591:SF3">
    <property type="entry name" value="RESPONSE REGULATORY DOMAIN-CONTAINING PROTEIN"/>
    <property type="match status" value="1"/>
</dbReference>
<feature type="modified residue" description="4-aspartylphosphate" evidence="2">
    <location>
        <position position="67"/>
    </location>
</feature>
<dbReference type="RefSeq" id="WP_201375031.1">
    <property type="nucleotide sequence ID" value="NZ_BNJG01000003.1"/>
</dbReference>
<evidence type="ECO:0000313" key="5">
    <source>
        <dbReference type="Proteomes" id="UP000654345"/>
    </source>
</evidence>
<dbReference type="PROSITE" id="PS50110">
    <property type="entry name" value="RESPONSE_REGULATORY"/>
    <property type="match status" value="1"/>
</dbReference>
<dbReference type="Proteomes" id="UP000654345">
    <property type="component" value="Unassembled WGS sequence"/>
</dbReference>
<accession>A0ABQ3V1D2</accession>
<evidence type="ECO:0000256" key="2">
    <source>
        <dbReference type="PROSITE-ProRule" id="PRU00169"/>
    </source>
</evidence>
<dbReference type="EMBL" id="BNJG01000003">
    <property type="protein sequence ID" value="GHO58783.1"/>
    <property type="molecule type" value="Genomic_DNA"/>
</dbReference>
<protein>
    <recommendedName>
        <fullName evidence="3">Response regulatory domain-containing protein</fullName>
    </recommendedName>
</protein>
<reference evidence="4 5" key="1">
    <citation type="journal article" date="2021" name="Int. J. Syst. Evol. Microbiol.">
        <title>Reticulibacter mediterranei gen. nov., sp. nov., within the new family Reticulibacteraceae fam. nov., and Ktedonospora formicarum gen. nov., sp. nov., Ktedonobacter robiniae sp. nov., Dictyobacter formicarum sp. nov. and Dictyobacter arantiisoli sp. nov., belonging to the class Ktedonobacteria.</title>
        <authorList>
            <person name="Yabe S."/>
            <person name="Zheng Y."/>
            <person name="Wang C.M."/>
            <person name="Sakai Y."/>
            <person name="Abe K."/>
            <person name="Yokota A."/>
            <person name="Donadio S."/>
            <person name="Cavaletti L."/>
            <person name="Monciardini P."/>
        </authorList>
    </citation>
    <scope>NUCLEOTIDE SEQUENCE [LARGE SCALE GENOMIC DNA]</scope>
    <source>
        <strain evidence="4 5">SOSP1-30</strain>
    </source>
</reference>
<dbReference type="SUPFAM" id="SSF52172">
    <property type="entry name" value="CheY-like"/>
    <property type="match status" value="1"/>
</dbReference>
<dbReference type="InterPro" id="IPR001789">
    <property type="entry name" value="Sig_transdc_resp-reg_receiver"/>
</dbReference>
<organism evidence="4 5">
    <name type="scientific">Ktedonobacter robiniae</name>
    <dbReference type="NCBI Taxonomy" id="2778365"/>
    <lineage>
        <taxon>Bacteria</taxon>
        <taxon>Bacillati</taxon>
        <taxon>Chloroflexota</taxon>
        <taxon>Ktedonobacteria</taxon>
        <taxon>Ktedonobacterales</taxon>
        <taxon>Ktedonobacteraceae</taxon>
        <taxon>Ktedonobacter</taxon>
    </lineage>
</organism>
<dbReference type="PANTHER" id="PTHR44591">
    <property type="entry name" value="STRESS RESPONSE REGULATOR PROTEIN 1"/>
    <property type="match status" value="1"/>
</dbReference>
<evidence type="ECO:0000313" key="4">
    <source>
        <dbReference type="EMBL" id="GHO58783.1"/>
    </source>
</evidence>
<feature type="domain" description="Response regulatory" evidence="3">
    <location>
        <begin position="17"/>
        <end position="130"/>
    </location>
</feature>